<dbReference type="InterPro" id="IPR004769">
    <property type="entry name" value="Pur_lyase"/>
</dbReference>
<feature type="domain" description="Fumarate lyase N-terminal" evidence="14">
    <location>
        <begin position="14"/>
        <end position="312"/>
    </location>
</feature>
<dbReference type="Pfam" id="PF00206">
    <property type="entry name" value="Lyase_1"/>
    <property type="match status" value="1"/>
</dbReference>
<dbReference type="EC" id="4.3.2.2" evidence="4 12"/>
<dbReference type="KEGG" id="ccah:DWG20_02590"/>
<comment type="similarity">
    <text evidence="3 13">Belongs to the lyase 1 family. Adenylosuccinate lyase subfamily.</text>
</comment>
<evidence type="ECO:0000256" key="6">
    <source>
        <dbReference type="ARBA" id="ARBA00022755"/>
    </source>
</evidence>
<dbReference type="FunFam" id="1.20.200.10:FF:000004">
    <property type="entry name" value="Adenylosuccinate lyase"/>
    <property type="match status" value="1"/>
</dbReference>
<dbReference type="GO" id="GO:0044208">
    <property type="term" value="P:'de novo' AMP biosynthetic process"/>
    <property type="evidence" value="ECO:0007669"/>
    <property type="project" value="UniProtKB-UniPathway"/>
</dbReference>
<sequence>MNQTPLLALSPLDGRYAGQVDPLRGLFSEYGLMKFRIKVELEWLKMLAAEPGIEEVKPFSESTIREIDDLIAEFSLEHAEAIKAIEARTNHDVKAIEYWLKERLSDNPEVVAASEFIHFACTSEDINNLSHALMLKTARNTVMLPALDELIGRYTELAHDLAALPMMSRTHGQPATPSTLGKEMANVVYRLKRQREQLVKQELLGKINGAVGNYNAHLAAYPLVDWESLAERFVSGLGLTFNPYTIQIEPHDYMAELFQIQTRVNTILIDANRDIWGYISLGYFKQKVKAGEVGSSTMPHKVNPIDFENSEGNLGIANALLSHLAEKLPLSRWQRDLTDSTVLRNMGVAFGYSLLGYKSCQRGLSKLEANPAALKADLDATWELLAEPIQTVMRRYGIANPYEQLKELTRGKDGISRDALAAFIKTLEIPEAEKERLLTLSPDSYLGKAEELARRI</sequence>
<dbReference type="OrthoDB" id="9768878at2"/>
<evidence type="ECO:0000259" key="14">
    <source>
        <dbReference type="Pfam" id="PF00206"/>
    </source>
</evidence>
<evidence type="ECO:0000256" key="13">
    <source>
        <dbReference type="RuleBase" id="RU361172"/>
    </source>
</evidence>
<dbReference type="PRINTS" id="PR00149">
    <property type="entry name" value="FUMRATELYASE"/>
</dbReference>
<evidence type="ECO:0000313" key="17">
    <source>
        <dbReference type="Proteomes" id="UP000254537"/>
    </source>
</evidence>
<evidence type="ECO:0000256" key="4">
    <source>
        <dbReference type="ARBA" id="ARBA00012339"/>
    </source>
</evidence>
<evidence type="ECO:0000256" key="8">
    <source>
        <dbReference type="ARBA" id="ARBA00024477"/>
    </source>
</evidence>
<dbReference type="GO" id="GO:0004018">
    <property type="term" value="F:N6-(1,2-dicarboxyethyl)AMP AMP-lyase (fumarate-forming) activity"/>
    <property type="evidence" value="ECO:0007669"/>
    <property type="project" value="UniProtKB-UniRule"/>
</dbReference>
<comment type="pathway">
    <text evidence="2 13">Purine metabolism; AMP biosynthesis via de novo pathway; AMP from IMP: step 2/2.</text>
</comment>
<evidence type="ECO:0000256" key="7">
    <source>
        <dbReference type="ARBA" id="ARBA00023239"/>
    </source>
</evidence>
<organism evidence="16 17">
    <name type="scientific">Crenobacter cavernae</name>
    <dbReference type="NCBI Taxonomy" id="2290923"/>
    <lineage>
        <taxon>Bacteria</taxon>
        <taxon>Pseudomonadati</taxon>
        <taxon>Pseudomonadota</taxon>
        <taxon>Betaproteobacteria</taxon>
        <taxon>Neisseriales</taxon>
        <taxon>Neisseriaceae</taxon>
        <taxon>Crenobacter</taxon>
    </lineage>
</organism>
<dbReference type="Proteomes" id="UP000254537">
    <property type="component" value="Chromosome"/>
</dbReference>
<gene>
    <name evidence="16" type="ORF">DWG20_02590</name>
</gene>
<keyword evidence="6 13" id="KW-0658">Purine biosynthesis</keyword>
<evidence type="ECO:0000256" key="2">
    <source>
        <dbReference type="ARBA" id="ARBA00004734"/>
    </source>
</evidence>
<evidence type="ECO:0000256" key="10">
    <source>
        <dbReference type="ARBA" id="ARBA00030717"/>
    </source>
</evidence>
<dbReference type="NCBIfam" id="NF006764">
    <property type="entry name" value="PRK09285.1"/>
    <property type="match status" value="1"/>
</dbReference>
<reference evidence="16 17" key="1">
    <citation type="submission" date="2018-07" db="EMBL/GenBank/DDBJ databases">
        <title>Crenobacter cavernae sp. nov., isolated from a karst cave.</title>
        <authorList>
            <person name="Zhu H."/>
        </authorList>
    </citation>
    <scope>NUCLEOTIDE SEQUENCE [LARGE SCALE GENOMIC DNA]</scope>
    <source>
        <strain evidence="16 17">K1W11S-77</strain>
    </source>
</reference>
<dbReference type="PANTHER" id="PTHR43411:SF1">
    <property type="entry name" value="ADENYLOSUCCINATE LYASE"/>
    <property type="match status" value="1"/>
</dbReference>
<evidence type="ECO:0000259" key="15">
    <source>
        <dbReference type="Pfam" id="PF08328"/>
    </source>
</evidence>
<dbReference type="AlphaFoldDB" id="A0A345Y3A1"/>
<dbReference type="UniPathway" id="UPA00075">
    <property type="reaction ID" value="UER00336"/>
</dbReference>
<dbReference type="InterPro" id="IPR013539">
    <property type="entry name" value="PurB_C"/>
</dbReference>
<dbReference type="InterPro" id="IPR000362">
    <property type="entry name" value="Fumarate_lyase_fam"/>
</dbReference>
<keyword evidence="7 13" id="KW-0456">Lyase</keyword>
<name>A0A345Y3A1_9NEIS</name>
<evidence type="ECO:0000256" key="9">
    <source>
        <dbReference type="ARBA" id="ARBA00025012"/>
    </source>
</evidence>
<dbReference type="Gene3D" id="1.10.40.30">
    <property type="entry name" value="Fumarase/aspartase (C-terminal domain)"/>
    <property type="match status" value="1"/>
</dbReference>
<evidence type="ECO:0000256" key="1">
    <source>
        <dbReference type="ARBA" id="ARBA00004706"/>
    </source>
</evidence>
<feature type="domain" description="Adenylosuccinate lyase PurB C-terminal" evidence="15">
    <location>
        <begin position="331"/>
        <end position="446"/>
    </location>
</feature>
<dbReference type="UniPathway" id="UPA00074">
    <property type="reaction ID" value="UER00132"/>
</dbReference>
<comment type="function">
    <text evidence="9">Catalyzes two reactions in de novo purine nucleotide biosynthesis. Catalyzes the breakdown of 5-aminoimidazole- (N-succinylocarboxamide) ribotide (SAICAR or 2-[5-amino-1-(5-phospho-beta-D-ribosyl)imidazole-4-carboxamido]succinate) to 5-aminoimidazole-4-carboxamide ribotide (AICAR or 5-amino-1-(5-phospho-beta-D-ribosyl)imidazole-4-carboxamide) and fumarate, and of adenylosuccinate (ADS or N(6)-(1,2-dicarboxyethyl)-AMP) to adenosine monophosphate (AMP) and fumarate.</text>
</comment>
<dbReference type="RefSeq" id="WP_115432302.1">
    <property type="nucleotide sequence ID" value="NZ_CP031337.1"/>
</dbReference>
<dbReference type="Pfam" id="PF08328">
    <property type="entry name" value="ASL_C"/>
    <property type="match status" value="1"/>
</dbReference>
<dbReference type="NCBIfam" id="TIGR00928">
    <property type="entry name" value="purB"/>
    <property type="match status" value="1"/>
</dbReference>
<evidence type="ECO:0000256" key="3">
    <source>
        <dbReference type="ARBA" id="ARBA00008273"/>
    </source>
</evidence>
<dbReference type="InterPro" id="IPR008948">
    <property type="entry name" value="L-Aspartase-like"/>
</dbReference>
<comment type="pathway">
    <text evidence="1 13">Purine metabolism; IMP biosynthesis via de novo pathway; 5-amino-1-(5-phospho-D-ribosyl)imidazole-4-carboxamide from 5-amino-1-(5-phospho-D-ribosyl)imidazole-4-carboxylate: step 2/2.</text>
</comment>
<comment type="catalytic activity">
    <reaction evidence="11">
        <text>N(6)-(1,2-dicarboxyethyl)-AMP = fumarate + AMP</text>
        <dbReference type="Rhea" id="RHEA:16853"/>
        <dbReference type="ChEBI" id="CHEBI:29806"/>
        <dbReference type="ChEBI" id="CHEBI:57567"/>
        <dbReference type="ChEBI" id="CHEBI:456215"/>
        <dbReference type="EC" id="4.3.2.2"/>
    </reaction>
    <physiologicalReaction direction="left-to-right" evidence="11">
        <dbReference type="Rhea" id="RHEA:16854"/>
    </physiologicalReaction>
</comment>
<dbReference type="GO" id="GO:0006189">
    <property type="term" value="P:'de novo' IMP biosynthetic process"/>
    <property type="evidence" value="ECO:0007669"/>
    <property type="project" value="UniProtKB-UniPathway"/>
</dbReference>
<evidence type="ECO:0000256" key="5">
    <source>
        <dbReference type="ARBA" id="ARBA00017058"/>
    </source>
</evidence>
<dbReference type="Gene3D" id="1.10.275.10">
    <property type="entry name" value="Fumarase/aspartase (N-terminal domain)"/>
    <property type="match status" value="1"/>
</dbReference>
<dbReference type="CDD" id="cd01598">
    <property type="entry name" value="PurB"/>
    <property type="match status" value="1"/>
</dbReference>
<evidence type="ECO:0000256" key="12">
    <source>
        <dbReference type="NCBIfam" id="TIGR00928"/>
    </source>
</evidence>
<dbReference type="InterPro" id="IPR022761">
    <property type="entry name" value="Fumarate_lyase_N"/>
</dbReference>
<protein>
    <recommendedName>
        <fullName evidence="5 12">Adenylosuccinate lyase</fullName>
        <shortName evidence="13">ASL</shortName>
        <ecNumber evidence="4 12">4.3.2.2</ecNumber>
    </recommendedName>
    <alternativeName>
        <fullName evidence="10 13">Adenylosuccinase</fullName>
    </alternativeName>
</protein>
<dbReference type="InterPro" id="IPR047136">
    <property type="entry name" value="PurB_bact"/>
</dbReference>
<dbReference type="PANTHER" id="PTHR43411">
    <property type="entry name" value="ADENYLOSUCCINATE LYASE"/>
    <property type="match status" value="1"/>
</dbReference>
<dbReference type="InterPro" id="IPR020557">
    <property type="entry name" value="Fumarate_lyase_CS"/>
</dbReference>
<dbReference type="PROSITE" id="PS00163">
    <property type="entry name" value="FUMARATE_LYASES"/>
    <property type="match status" value="1"/>
</dbReference>
<comment type="catalytic activity">
    <reaction evidence="8">
        <text>(2S)-2-[5-amino-1-(5-phospho-beta-D-ribosyl)imidazole-4-carboxamido]succinate = 5-amino-1-(5-phospho-beta-D-ribosyl)imidazole-4-carboxamide + fumarate</text>
        <dbReference type="Rhea" id="RHEA:23920"/>
        <dbReference type="ChEBI" id="CHEBI:29806"/>
        <dbReference type="ChEBI" id="CHEBI:58443"/>
        <dbReference type="ChEBI" id="CHEBI:58475"/>
        <dbReference type="EC" id="4.3.2.2"/>
    </reaction>
    <physiologicalReaction direction="left-to-right" evidence="8">
        <dbReference type="Rhea" id="RHEA:23921"/>
    </physiologicalReaction>
</comment>
<dbReference type="GO" id="GO:0070626">
    <property type="term" value="F:(S)-2-(5-amino-1-(5-phospho-D-ribosyl)imidazole-4-carboxamido) succinate lyase (fumarate-forming) activity"/>
    <property type="evidence" value="ECO:0007669"/>
    <property type="project" value="RHEA"/>
</dbReference>
<accession>A0A345Y3A1</accession>
<dbReference type="SUPFAM" id="SSF48557">
    <property type="entry name" value="L-aspartase-like"/>
    <property type="match status" value="1"/>
</dbReference>
<evidence type="ECO:0000256" key="11">
    <source>
        <dbReference type="ARBA" id="ARBA00049115"/>
    </source>
</evidence>
<dbReference type="Gene3D" id="1.20.200.10">
    <property type="entry name" value="Fumarase/aspartase (Central domain)"/>
    <property type="match status" value="1"/>
</dbReference>
<evidence type="ECO:0000313" key="16">
    <source>
        <dbReference type="EMBL" id="AXK38403.1"/>
    </source>
</evidence>
<proteinExistence type="inferred from homology"/>
<dbReference type="EMBL" id="CP031337">
    <property type="protein sequence ID" value="AXK38403.1"/>
    <property type="molecule type" value="Genomic_DNA"/>
</dbReference>
<dbReference type="InterPro" id="IPR024083">
    <property type="entry name" value="Fumarase/histidase_N"/>
</dbReference>